<dbReference type="AlphaFoldDB" id="A0AA38G074"/>
<organism evidence="2 3">
    <name type="scientific">Taxus chinensis</name>
    <name type="common">Chinese yew</name>
    <name type="synonym">Taxus wallichiana var. chinensis</name>
    <dbReference type="NCBI Taxonomy" id="29808"/>
    <lineage>
        <taxon>Eukaryota</taxon>
        <taxon>Viridiplantae</taxon>
        <taxon>Streptophyta</taxon>
        <taxon>Embryophyta</taxon>
        <taxon>Tracheophyta</taxon>
        <taxon>Spermatophyta</taxon>
        <taxon>Pinopsida</taxon>
        <taxon>Pinidae</taxon>
        <taxon>Conifers II</taxon>
        <taxon>Cupressales</taxon>
        <taxon>Taxaceae</taxon>
        <taxon>Taxus</taxon>
    </lineage>
</organism>
<evidence type="ECO:0000256" key="1">
    <source>
        <dbReference type="SAM" id="MobiDB-lite"/>
    </source>
</evidence>
<feature type="non-terminal residue" evidence="2">
    <location>
        <position position="67"/>
    </location>
</feature>
<proteinExistence type="predicted"/>
<protein>
    <submittedName>
        <fullName evidence="2">Uncharacterized protein</fullName>
    </submittedName>
</protein>
<evidence type="ECO:0000313" key="3">
    <source>
        <dbReference type="Proteomes" id="UP000824469"/>
    </source>
</evidence>
<sequence length="67" mass="7229">GFQSKSLPDDTTHIREELHKEDDPAAPSSIVPSSTEIHTKTPEILDTLVDTFSQLSGGNHTAKISVT</sequence>
<dbReference type="EMBL" id="JAHRHJ020000006">
    <property type="protein sequence ID" value="KAH9313035.1"/>
    <property type="molecule type" value="Genomic_DNA"/>
</dbReference>
<feature type="compositionally biased region" description="Basic and acidic residues" evidence="1">
    <location>
        <begin position="7"/>
        <end position="23"/>
    </location>
</feature>
<reference evidence="2 3" key="1">
    <citation type="journal article" date="2021" name="Nat. Plants">
        <title>The Taxus genome provides insights into paclitaxel biosynthesis.</title>
        <authorList>
            <person name="Xiong X."/>
            <person name="Gou J."/>
            <person name="Liao Q."/>
            <person name="Li Y."/>
            <person name="Zhou Q."/>
            <person name="Bi G."/>
            <person name="Li C."/>
            <person name="Du R."/>
            <person name="Wang X."/>
            <person name="Sun T."/>
            <person name="Guo L."/>
            <person name="Liang H."/>
            <person name="Lu P."/>
            <person name="Wu Y."/>
            <person name="Zhang Z."/>
            <person name="Ro D.K."/>
            <person name="Shang Y."/>
            <person name="Huang S."/>
            <person name="Yan J."/>
        </authorList>
    </citation>
    <scope>NUCLEOTIDE SEQUENCE [LARGE SCALE GENOMIC DNA]</scope>
    <source>
        <strain evidence="2">Ta-2019</strain>
    </source>
</reference>
<keyword evidence="3" id="KW-1185">Reference proteome</keyword>
<gene>
    <name evidence="2" type="ORF">KI387_028070</name>
</gene>
<feature type="region of interest" description="Disordered" evidence="1">
    <location>
        <begin position="1"/>
        <end position="39"/>
    </location>
</feature>
<name>A0AA38G074_TAXCH</name>
<evidence type="ECO:0000313" key="2">
    <source>
        <dbReference type="EMBL" id="KAH9313035.1"/>
    </source>
</evidence>
<dbReference type="Proteomes" id="UP000824469">
    <property type="component" value="Unassembled WGS sequence"/>
</dbReference>
<comment type="caution">
    <text evidence="2">The sequence shown here is derived from an EMBL/GenBank/DDBJ whole genome shotgun (WGS) entry which is preliminary data.</text>
</comment>
<accession>A0AA38G074</accession>
<feature type="non-terminal residue" evidence="2">
    <location>
        <position position="1"/>
    </location>
</feature>